<proteinExistence type="predicted"/>
<sequence>MIRSIDDTPWRAVGRHRFDSAAELDATLTTTLGSEGGTVPRLRGVDPEEAERLLSSAREADVELEVHFCIEDRLVKIDTEGVVAVRDDR</sequence>
<keyword evidence="2" id="KW-1185">Reference proteome</keyword>
<protein>
    <recommendedName>
        <fullName evidence="3">Halobacterial output domain-containing protein</fullName>
    </recommendedName>
</protein>
<dbReference type="AlphaFoldDB" id="A0A1I6I7F1"/>
<evidence type="ECO:0000313" key="2">
    <source>
        <dbReference type="Proteomes" id="UP000198531"/>
    </source>
</evidence>
<dbReference type="OrthoDB" id="305147at2157"/>
<accession>A0A1I6I7F1</accession>
<reference evidence="2" key="1">
    <citation type="submission" date="2016-10" db="EMBL/GenBank/DDBJ databases">
        <authorList>
            <person name="Varghese N."/>
            <person name="Submissions S."/>
        </authorList>
    </citation>
    <scope>NUCLEOTIDE SEQUENCE [LARGE SCALE GENOMIC DNA]</scope>
    <source>
        <strain evidence="2">CGMCC 1.7736</strain>
    </source>
</reference>
<evidence type="ECO:0008006" key="3">
    <source>
        <dbReference type="Google" id="ProtNLM"/>
    </source>
</evidence>
<gene>
    <name evidence="1" type="ORF">SAMN04487947_3003</name>
</gene>
<dbReference type="EMBL" id="FOYT01000002">
    <property type="protein sequence ID" value="SFR62665.1"/>
    <property type="molecule type" value="Genomic_DNA"/>
</dbReference>
<organism evidence="1 2">
    <name type="scientific">Halogeometricum rufum</name>
    <dbReference type="NCBI Taxonomy" id="553469"/>
    <lineage>
        <taxon>Archaea</taxon>
        <taxon>Methanobacteriati</taxon>
        <taxon>Methanobacteriota</taxon>
        <taxon>Stenosarchaea group</taxon>
        <taxon>Halobacteria</taxon>
        <taxon>Halobacteriales</taxon>
        <taxon>Haloferacaceae</taxon>
        <taxon>Halogeometricum</taxon>
    </lineage>
</organism>
<dbReference type="Proteomes" id="UP000198531">
    <property type="component" value="Unassembled WGS sequence"/>
</dbReference>
<name>A0A1I6I7F1_9EURY</name>
<evidence type="ECO:0000313" key="1">
    <source>
        <dbReference type="EMBL" id="SFR62665.1"/>
    </source>
</evidence>
<dbReference type="RefSeq" id="WP_089808951.1">
    <property type="nucleotide sequence ID" value="NZ_FOYT01000002.1"/>
</dbReference>